<keyword evidence="4" id="KW-0804">Transcription</keyword>
<evidence type="ECO:0000313" key="8">
    <source>
        <dbReference type="EMBL" id="KAK1661361.1"/>
    </source>
</evidence>
<dbReference type="PANTHER" id="PTHR31391:SF132">
    <property type="entry name" value="TF-B3 DOMAIN-CONTAINING PROTEIN"/>
    <property type="match status" value="1"/>
</dbReference>
<comment type="caution">
    <text evidence="8">The sequence shown here is derived from an EMBL/GenBank/DDBJ whole genome shotgun (WGS) entry which is preliminary data.</text>
</comment>
<keyword evidence="9" id="KW-1185">Reference proteome</keyword>
<evidence type="ECO:0000259" key="7">
    <source>
        <dbReference type="PROSITE" id="PS50863"/>
    </source>
</evidence>
<keyword evidence="2" id="KW-0805">Transcription regulation</keyword>
<protein>
    <recommendedName>
        <fullName evidence="7">TF-B3 domain-containing protein</fullName>
    </recommendedName>
</protein>
<dbReference type="EMBL" id="JAUUTY010000003">
    <property type="protein sequence ID" value="KAK1661361.1"/>
    <property type="molecule type" value="Genomic_DNA"/>
</dbReference>
<evidence type="ECO:0000313" key="9">
    <source>
        <dbReference type="Proteomes" id="UP001231189"/>
    </source>
</evidence>
<evidence type="ECO:0000256" key="4">
    <source>
        <dbReference type="ARBA" id="ARBA00023163"/>
    </source>
</evidence>
<proteinExistence type="predicted"/>
<dbReference type="InterPro" id="IPR015300">
    <property type="entry name" value="DNA-bd_pseudobarrel_sf"/>
</dbReference>
<dbReference type="InterPro" id="IPR044837">
    <property type="entry name" value="REM16-like"/>
</dbReference>
<comment type="subcellular location">
    <subcellularLocation>
        <location evidence="1">Nucleus</location>
    </subcellularLocation>
</comment>
<feature type="region of interest" description="Disordered" evidence="6">
    <location>
        <begin position="121"/>
        <end position="174"/>
    </location>
</feature>
<dbReference type="Proteomes" id="UP001231189">
    <property type="component" value="Unassembled WGS sequence"/>
</dbReference>
<name>A0AAD8WGZ0_LOLMU</name>
<dbReference type="InterPro" id="IPR003340">
    <property type="entry name" value="B3_DNA-bd"/>
</dbReference>
<evidence type="ECO:0000256" key="6">
    <source>
        <dbReference type="SAM" id="MobiDB-lite"/>
    </source>
</evidence>
<feature type="compositionally biased region" description="Polar residues" evidence="6">
    <location>
        <begin position="125"/>
        <end position="140"/>
    </location>
</feature>
<evidence type="ECO:0000256" key="1">
    <source>
        <dbReference type="ARBA" id="ARBA00004123"/>
    </source>
</evidence>
<feature type="compositionally biased region" description="Basic and acidic residues" evidence="6">
    <location>
        <begin position="141"/>
        <end position="155"/>
    </location>
</feature>
<dbReference type="PANTHER" id="PTHR31391">
    <property type="entry name" value="B3 DOMAIN-CONTAINING PROTEIN OS11G0197600-RELATED"/>
    <property type="match status" value="1"/>
</dbReference>
<organism evidence="8 9">
    <name type="scientific">Lolium multiflorum</name>
    <name type="common">Italian ryegrass</name>
    <name type="synonym">Lolium perenne subsp. multiflorum</name>
    <dbReference type="NCBI Taxonomy" id="4521"/>
    <lineage>
        <taxon>Eukaryota</taxon>
        <taxon>Viridiplantae</taxon>
        <taxon>Streptophyta</taxon>
        <taxon>Embryophyta</taxon>
        <taxon>Tracheophyta</taxon>
        <taxon>Spermatophyta</taxon>
        <taxon>Magnoliopsida</taxon>
        <taxon>Liliopsida</taxon>
        <taxon>Poales</taxon>
        <taxon>Poaceae</taxon>
        <taxon>BOP clade</taxon>
        <taxon>Pooideae</taxon>
        <taxon>Poodae</taxon>
        <taxon>Poeae</taxon>
        <taxon>Poeae Chloroplast Group 2 (Poeae type)</taxon>
        <taxon>Loliodinae</taxon>
        <taxon>Loliinae</taxon>
        <taxon>Lolium</taxon>
    </lineage>
</organism>
<dbReference type="AlphaFoldDB" id="A0AAD8WGZ0"/>
<evidence type="ECO:0000256" key="2">
    <source>
        <dbReference type="ARBA" id="ARBA00023015"/>
    </source>
</evidence>
<dbReference type="GO" id="GO:0005634">
    <property type="term" value="C:nucleus"/>
    <property type="evidence" value="ECO:0007669"/>
    <property type="project" value="UniProtKB-SubCell"/>
</dbReference>
<feature type="domain" description="TF-B3" evidence="7">
    <location>
        <begin position="215"/>
        <end position="312"/>
    </location>
</feature>
<evidence type="ECO:0000256" key="5">
    <source>
        <dbReference type="ARBA" id="ARBA00023242"/>
    </source>
</evidence>
<dbReference type="SMART" id="SM01019">
    <property type="entry name" value="B3"/>
    <property type="match status" value="2"/>
</dbReference>
<dbReference type="GO" id="GO:0003677">
    <property type="term" value="F:DNA binding"/>
    <property type="evidence" value="ECO:0007669"/>
    <property type="project" value="UniProtKB-KW"/>
</dbReference>
<dbReference type="SUPFAM" id="SSF101936">
    <property type="entry name" value="DNA-binding pseudobarrel domain"/>
    <property type="match status" value="2"/>
</dbReference>
<dbReference type="Gene3D" id="2.40.330.10">
    <property type="entry name" value="DNA-binding pseudobarrel domain"/>
    <property type="match status" value="2"/>
</dbReference>
<dbReference type="PROSITE" id="PS50863">
    <property type="entry name" value="B3"/>
    <property type="match status" value="2"/>
</dbReference>
<evidence type="ECO:0000256" key="3">
    <source>
        <dbReference type="ARBA" id="ARBA00023125"/>
    </source>
</evidence>
<keyword evidence="3" id="KW-0238">DNA-binding</keyword>
<feature type="domain" description="TF-B3" evidence="7">
    <location>
        <begin position="25"/>
        <end position="118"/>
    </location>
</feature>
<dbReference type="CDD" id="cd10017">
    <property type="entry name" value="B3_DNA"/>
    <property type="match status" value="2"/>
</dbReference>
<sequence>MGKSCRCEICKKCAEHYYWDLLDDEGKSFFKVIMDDLHEMKIPVKFAARFKGKISGTIQLEARNGSICEIAVKTCADKMILQSGWEEFVNEHDLEKGDFLVFSYNGDSQFRVEIYDPSGCEKASSCVSRNNPRPTETVKSSYEHHSRRSLDDTMEKSSSSTPSEEPGDASSSQDDFVVNNVHTYMIGYNSHLTPVQKDKVEKIVKDTNSNIPILVTIMRKSHVSRGQCKFEFMKRYADKYLPREKQRIVLQQRGERWKMWLNAATRSRGRGLLNGWKQFVLDNDLRAGDICLFDLLNNKKMCTMNVHIICARKRGRQK</sequence>
<reference evidence="8" key="1">
    <citation type="submission" date="2023-07" db="EMBL/GenBank/DDBJ databases">
        <title>A chromosome-level genome assembly of Lolium multiflorum.</title>
        <authorList>
            <person name="Chen Y."/>
            <person name="Copetti D."/>
            <person name="Kolliker R."/>
            <person name="Studer B."/>
        </authorList>
    </citation>
    <scope>NUCLEOTIDE SEQUENCE</scope>
    <source>
        <strain evidence="8">02402/16</strain>
        <tissue evidence="8">Leaf</tissue>
    </source>
</reference>
<gene>
    <name evidence="8" type="ORF">QYE76_049520</name>
</gene>
<accession>A0AAD8WGZ0</accession>
<keyword evidence="5" id="KW-0539">Nucleus</keyword>
<dbReference type="Pfam" id="PF02362">
    <property type="entry name" value="B3"/>
    <property type="match status" value="2"/>
</dbReference>